<name>A0A381PRM3_9ZZZZ</name>
<dbReference type="InterPro" id="IPR028994">
    <property type="entry name" value="Integrin_alpha_N"/>
</dbReference>
<dbReference type="SUPFAM" id="SSF49313">
    <property type="entry name" value="Cadherin-like"/>
    <property type="match status" value="4"/>
</dbReference>
<dbReference type="Pfam" id="PF05345">
    <property type="entry name" value="He_PIG"/>
    <property type="match status" value="1"/>
</dbReference>
<dbReference type="InterPro" id="IPR015919">
    <property type="entry name" value="Cadherin-like_sf"/>
</dbReference>
<proteinExistence type="predicted"/>
<reference evidence="1" key="1">
    <citation type="submission" date="2018-05" db="EMBL/GenBank/DDBJ databases">
        <authorList>
            <person name="Lanie J.A."/>
            <person name="Ng W.-L."/>
            <person name="Kazmierczak K.M."/>
            <person name="Andrzejewski T.M."/>
            <person name="Davidsen T.M."/>
            <person name="Wayne K.J."/>
            <person name="Tettelin H."/>
            <person name="Glass J.I."/>
            <person name="Rusch D."/>
            <person name="Podicherti R."/>
            <person name="Tsui H.-C.T."/>
            <person name="Winkler M.E."/>
        </authorList>
    </citation>
    <scope>NUCLEOTIDE SEQUENCE</scope>
</reference>
<evidence type="ECO:0000313" key="1">
    <source>
        <dbReference type="EMBL" id="SUZ68737.1"/>
    </source>
</evidence>
<dbReference type="SUPFAM" id="SSF69318">
    <property type="entry name" value="Integrin alpha N-terminal domain"/>
    <property type="match status" value="1"/>
</dbReference>
<evidence type="ECO:0008006" key="2">
    <source>
        <dbReference type="Google" id="ProtNLM"/>
    </source>
</evidence>
<dbReference type="Gene3D" id="2.60.40.10">
    <property type="entry name" value="Immunoglobulins"/>
    <property type="match status" value="5"/>
</dbReference>
<dbReference type="EMBL" id="UINC01001041">
    <property type="protein sequence ID" value="SUZ68737.1"/>
    <property type="molecule type" value="Genomic_DNA"/>
</dbReference>
<protein>
    <recommendedName>
        <fullName evidence="2">Cadherin domain-containing protein</fullName>
    </recommendedName>
</protein>
<dbReference type="GO" id="GO:0016020">
    <property type="term" value="C:membrane"/>
    <property type="evidence" value="ECO:0007669"/>
    <property type="project" value="InterPro"/>
</dbReference>
<dbReference type="GO" id="GO:0005509">
    <property type="term" value="F:calcium ion binding"/>
    <property type="evidence" value="ECO:0007669"/>
    <property type="project" value="InterPro"/>
</dbReference>
<gene>
    <name evidence="1" type="ORF">METZ01_LOCUS21591</name>
</gene>
<accession>A0A381PRM3</accession>
<sequence length="1290" mass="145849">MYRIKFKRCLFLGLFFSGSLLLGQKIIHMNGSYDLDGDKRLEFISLELDPETDVFPTAVRYYEMDVDGYQNLVWEFSPPAGLEGYFVDARIGDLIGNGSPNLIIVMNLSRFGDNATPHVFVATYSWDGASFSELPSATLDIGKGNRSLRCNNFQLLDQDADGDEELILSLGSPFRGFAIVDYREQGFVLTKKVRPDELLIGSALLYVGVVDYDGDGYADVLAVSQEGRTLKAQPFYNIGGVFDSGHMIRKTIDGINGILPQSFELTDWDADGFFDVLAGFGSGDVIGFTLTPATLVVEEVPVNPGPLTQISIEDFNQDTYEDMLMLSSDINALTLVSGKDGGVEGVQNAMSNVPQNIQIFAMLPLTKSGLYTGSVLLSGWNGKENSLYVVDLGKKSDRFDQGFILSSDFISEKLPDLLSNIQDDKPEVPEVYIEVSPEEITTLQPQTQERIITDLGESPRAFIPGTLDPRILEGKVLKEQPRVTPPKKIERTLEKPKQPKPKETVGMRLPKHILPKYVLTPGHPFLYELPKNEEEEFYSFRWESLPPQGMYFFYESKAINWVPTEKQLDAFQISYHVRMKVDEIMEPTSASTEENQEYKALPVLESRDESMWIYVNDPPRFLTQPEETEFVAGTTFRYEPIVQDRNKDANFQFDLEIAPKGMTLENGVITWVTDSSHVEVYDVRLVVSDGFDRTAQEFKLFARAGVRILSMAPTTGKVGENYTYAVKVWKQGEDEIVKYKLFYGPDGMKVDPKGNLLWTPNPVQVDTVKYALVAMLGVATDTQFVDLFVNHPPVIKKAPPPMNKVNVGGIWDYQLEIEDPNTRDQIVYTAHSLPQGMRMDPNTGRLRWEPGLQNIDFHKLRIEVSDGHESRFIESEFFVNAPIQIVSVPSMAATVGAEYAYSVMTVDKNRGSLLPFNKVVKVENVSAIRMYSVNITDDVAVENIDRYLADWHNADAVYYVDPKHPADSLVSRLNMKRYTHSVFFEENRLWVILQTVDGRTIKIKDFLWEFFIGKDKGRPPRVVVERISPVKYSLLDFPEGMVVDEGSGTIRWIPKIDQVDTQRITVIVSDGYTKDEQTFEVYANHMPTIVSNPPRMALVGDLFKYQINVDDKNENANLEYDLIKGPHGMQMDRYGKILWVPKTAQINYNNYEVSVSDGYGTDIQQGRIFVNNPPTLMSAPKPVGLTGHTWRYKMTTEDLNKDRVTYRAVRLPKYAEFDKKKATIDWTPRQNQTGMNDFILMAIDEHGATSAHEFQVHVFHDPSSKQLVNTGWPLMLTFVGVVFAWGMSSL</sequence>
<organism evidence="1">
    <name type="scientific">marine metagenome</name>
    <dbReference type="NCBI Taxonomy" id="408172"/>
    <lineage>
        <taxon>unclassified sequences</taxon>
        <taxon>metagenomes</taxon>
        <taxon>ecological metagenomes</taxon>
    </lineage>
</organism>
<dbReference type="InterPro" id="IPR013783">
    <property type="entry name" value="Ig-like_fold"/>
</dbReference>